<dbReference type="Proteomes" id="UP000324222">
    <property type="component" value="Unassembled WGS sequence"/>
</dbReference>
<reference evidence="1 2" key="1">
    <citation type="submission" date="2019-05" db="EMBL/GenBank/DDBJ databases">
        <title>Another draft genome of Portunus trituberculatus and its Hox gene families provides insights of decapod evolution.</title>
        <authorList>
            <person name="Jeong J.-H."/>
            <person name="Song I."/>
            <person name="Kim S."/>
            <person name="Choi T."/>
            <person name="Kim D."/>
            <person name="Ryu S."/>
            <person name="Kim W."/>
        </authorList>
    </citation>
    <scope>NUCLEOTIDE SEQUENCE [LARGE SCALE GENOMIC DNA]</scope>
    <source>
        <tissue evidence="1">Muscle</tissue>
    </source>
</reference>
<proteinExistence type="predicted"/>
<comment type="caution">
    <text evidence="1">The sequence shown here is derived from an EMBL/GenBank/DDBJ whole genome shotgun (WGS) entry which is preliminary data.</text>
</comment>
<name>A0A5B7JEX4_PORTR</name>
<organism evidence="1 2">
    <name type="scientific">Portunus trituberculatus</name>
    <name type="common">Swimming crab</name>
    <name type="synonym">Neptunus trituberculatus</name>
    <dbReference type="NCBI Taxonomy" id="210409"/>
    <lineage>
        <taxon>Eukaryota</taxon>
        <taxon>Metazoa</taxon>
        <taxon>Ecdysozoa</taxon>
        <taxon>Arthropoda</taxon>
        <taxon>Crustacea</taxon>
        <taxon>Multicrustacea</taxon>
        <taxon>Malacostraca</taxon>
        <taxon>Eumalacostraca</taxon>
        <taxon>Eucarida</taxon>
        <taxon>Decapoda</taxon>
        <taxon>Pleocyemata</taxon>
        <taxon>Brachyura</taxon>
        <taxon>Eubrachyura</taxon>
        <taxon>Portunoidea</taxon>
        <taxon>Portunidae</taxon>
        <taxon>Portuninae</taxon>
        <taxon>Portunus</taxon>
    </lineage>
</organism>
<accession>A0A5B7JEX4</accession>
<dbReference type="AlphaFoldDB" id="A0A5B7JEX4"/>
<sequence>MCPITEGINYYQVSGVAGANRYSHLPSKNTTTTTTTTTTTATAITTTATTVTTTITASFSV</sequence>
<keyword evidence="2" id="KW-1185">Reference proteome</keyword>
<protein>
    <submittedName>
        <fullName evidence="1">Uncharacterized protein</fullName>
    </submittedName>
</protein>
<gene>
    <name evidence="1" type="ORF">E2C01_088267</name>
</gene>
<evidence type="ECO:0000313" key="2">
    <source>
        <dbReference type="Proteomes" id="UP000324222"/>
    </source>
</evidence>
<evidence type="ECO:0000313" key="1">
    <source>
        <dbReference type="EMBL" id="MPC93145.1"/>
    </source>
</evidence>
<dbReference type="EMBL" id="VSRR010093761">
    <property type="protein sequence ID" value="MPC93145.1"/>
    <property type="molecule type" value="Genomic_DNA"/>
</dbReference>